<dbReference type="AlphaFoldDB" id="A0A5B8XWR1"/>
<reference evidence="1 2" key="1">
    <citation type="submission" date="2019-08" db="EMBL/GenBank/DDBJ databases">
        <authorList>
            <person name="Liang Q."/>
        </authorList>
    </citation>
    <scope>NUCLEOTIDE SEQUENCE [LARGE SCALE GENOMIC DNA]</scope>
    <source>
        <strain evidence="1 2">V1718</strain>
    </source>
</reference>
<protein>
    <submittedName>
        <fullName evidence="1">Uncharacterized protein</fullName>
    </submittedName>
</protein>
<evidence type="ECO:0000313" key="1">
    <source>
        <dbReference type="EMBL" id="QED30035.1"/>
    </source>
</evidence>
<dbReference type="OrthoDB" id="1550928at2"/>
<gene>
    <name evidence="1" type="ORF">FRD01_22930</name>
</gene>
<dbReference type="EMBL" id="CP042467">
    <property type="protein sequence ID" value="QED30035.1"/>
    <property type="molecule type" value="Genomic_DNA"/>
</dbReference>
<keyword evidence="2" id="KW-1185">Reference proteome</keyword>
<evidence type="ECO:0000313" key="2">
    <source>
        <dbReference type="Proteomes" id="UP000321595"/>
    </source>
</evidence>
<name>A0A5B8XWR1_9DELT</name>
<organism evidence="1 2">
    <name type="scientific">Microvenator marinus</name>
    <dbReference type="NCBI Taxonomy" id="2600177"/>
    <lineage>
        <taxon>Bacteria</taxon>
        <taxon>Deltaproteobacteria</taxon>
        <taxon>Bradymonadales</taxon>
        <taxon>Microvenatoraceae</taxon>
        <taxon>Microvenator</taxon>
    </lineage>
</organism>
<dbReference type="Proteomes" id="UP000321595">
    <property type="component" value="Chromosome"/>
</dbReference>
<dbReference type="KEGG" id="bbae:FRD01_22930"/>
<accession>A0A5B8XWR1</accession>
<dbReference type="RefSeq" id="WP_146963362.1">
    <property type="nucleotide sequence ID" value="NZ_CP042467.1"/>
</dbReference>
<proteinExistence type="predicted"/>
<sequence length="243" mass="27773">MTMFDSKTAPIEILKTHHEPMPEWLRDFAPGDSLSLLAFMNSRTVLIPNIDTDALKLFARAEAAHCFIYCHHNGGVSFAEKALQNPVFGISQHYTKIAEMEPISDLPDLEIPRSEFPPMQTVSTLLPSECLRIYERKASSGPENGPERIAVCALDIDRCDTYIRLYHCGTKPPYAVVLEKRFYQLYEITNYTNQDVLKTIADFGELPQWLLATTGSEWDGYTKVSRGIRGGYFRSKRFLWQRI</sequence>